<feature type="compositionally biased region" description="Polar residues" evidence="1">
    <location>
        <begin position="1"/>
        <end position="11"/>
    </location>
</feature>
<evidence type="ECO:0000256" key="1">
    <source>
        <dbReference type="SAM" id="MobiDB-lite"/>
    </source>
</evidence>
<protein>
    <recommendedName>
        <fullName evidence="6">DUF1983 domain-containing protein</fullName>
    </recommendedName>
</protein>
<dbReference type="Proteomes" id="UP000390336">
    <property type="component" value="Chromosome 2"/>
</dbReference>
<sequence length="845" mass="90278">MATKSLQNILGSSKKRGKFQSIPQQTESNSTIDAIAENIEQLTGQRGHGGKKAVLWEDLESLGIANLNGGNATLGSNIGNGDSSGSGGDSGGGGTDPDYEMPTQPQNVEGHSGFSYVSMTWDQPTYFGHSYAEVFQNTENNFATATRIGTTPASIYSTPVPMDSGFYFWVRFVNGAGDVGPIQGTEGIWIESVPDNDYILGLIDSQIPDLDDYLVQDDLDAIAANFVDVDLFARLEVLLAEASLESNVTIDQQVSELKVGDATIRATIQNEYYTAVTTDEAIAAAVQTVKAEIEDPNGSSLGALIRNEYVTNVTFEQAQAQLKQELQSNIDDVSSTLTNDYYTSAKTDEAIAQAKTELSSDIDGINANLSTNYLTKVETNDAISTAISQSQTDFTAELDEIKANLSQNYFTKAETNEEISTSISALETELSSEIDGISSTLSNNYYTKTQTDGNISTAVASAQSHLESEIDGVKSSVTQISNTVASNQGEFEALWGVKASAGDLEASIGLVAKSNGAGIDNAYFYVHNADFRVTYSDGTSDQAVPIFGTVDYNGKKYLAINTASIKVAEIKDLVAGDIVADAIVSNTTITSPKIVSPQINSSGDKFYVTAAGIVTMDGFNAVHGNLSGRLTMAGGAYVDGRSGQYFLASNGSSPQFYVTHAGYLYAVNGNFAGTIYAEKIVGDIVSAIRKNIPIRTSSATVGQNTWVDILQVGVANARSYPRTLVLRNLDATHIVAQLNIATAGSGSEYADMDWRLIDSAGVIYWSKTGLRTTFSGTTGNRWSTTAIYTPTAIIPANTPARIFTLQLRCTNRSLSQIRTGLNPSESTTFQEQFMGQLFKDSGELS</sequence>
<dbReference type="Proteomes" id="UP000272136">
    <property type="component" value="Chromosome 2"/>
</dbReference>
<evidence type="ECO:0000313" key="2">
    <source>
        <dbReference type="EMBL" id="AYO17101.1"/>
    </source>
</evidence>
<reference evidence="3" key="3">
    <citation type="submission" date="2019-11" db="EMBL/GenBank/DDBJ databases">
        <title>Complete genome sequence of Vibrio owensii SH-14 isolated from shrimp with acute hepatopancreatic necrosis diease.</title>
        <authorList>
            <person name="Liang X."/>
            <person name="Wang Y."/>
        </authorList>
    </citation>
    <scope>NUCLEOTIDE SEQUENCE</scope>
    <source>
        <strain evidence="3">SH14</strain>
    </source>
</reference>
<feature type="region of interest" description="Disordered" evidence="1">
    <location>
        <begin position="76"/>
        <end position="105"/>
    </location>
</feature>
<dbReference type="EMBL" id="CP033138">
    <property type="protein sequence ID" value="AYO17101.1"/>
    <property type="molecule type" value="Genomic_DNA"/>
</dbReference>
<feature type="compositionally biased region" description="Gly residues" evidence="1">
    <location>
        <begin position="82"/>
        <end position="95"/>
    </location>
</feature>
<proteinExistence type="predicted"/>
<dbReference type="EMBL" id="CP045860">
    <property type="protein sequence ID" value="QGH49246.1"/>
    <property type="molecule type" value="Genomic_DNA"/>
</dbReference>
<gene>
    <name evidence="3" type="ORF">APZ19_19195</name>
    <name evidence="2" type="ORF">D0812_22185</name>
</gene>
<evidence type="ECO:0008006" key="6">
    <source>
        <dbReference type="Google" id="ProtNLM"/>
    </source>
</evidence>
<reference evidence="3 5" key="1">
    <citation type="journal article" date="2015" name="Genome Announc.">
        <title>Draft Genome Sequence of Vibrio owensii Strain SH-14, Which Causes Shrimp Acute Hepatopancreatic Necrosis Disease.</title>
        <authorList>
            <person name="Liu L."/>
            <person name="Xiao J."/>
            <person name="Xia X."/>
            <person name="Pan Y."/>
            <person name="Yan S."/>
            <person name="Wang Y."/>
        </authorList>
    </citation>
    <scope>NUCLEOTIDE SEQUENCE [LARGE SCALE GENOMIC DNA]</scope>
    <source>
        <strain evidence="3 5">SH14</strain>
    </source>
</reference>
<name>A0AAP9GFG4_9VIBR</name>
<evidence type="ECO:0000313" key="5">
    <source>
        <dbReference type="Proteomes" id="UP000390336"/>
    </source>
</evidence>
<feature type="region of interest" description="Disordered" evidence="1">
    <location>
        <begin position="1"/>
        <end position="29"/>
    </location>
</feature>
<reference evidence="2 4" key="2">
    <citation type="submission" date="2018-10" db="EMBL/GenBank/DDBJ databases">
        <title>Whole Genome of Vibrio owensii strain 170502, isolated from Acute Hepatopancreatic Necrosis Disease (AHPND) shrimp.</title>
        <authorList>
            <person name="Yan M."/>
            <person name="Wang X."/>
            <person name="Wang Y."/>
        </authorList>
    </citation>
    <scope>NUCLEOTIDE SEQUENCE [LARGE SCALE GENOMIC DNA]</scope>
    <source>
        <strain evidence="2 4">1700302</strain>
    </source>
</reference>
<keyword evidence="4" id="KW-1185">Reference proteome</keyword>
<accession>A0AAP9GFG4</accession>
<evidence type="ECO:0000313" key="3">
    <source>
        <dbReference type="EMBL" id="QGH49246.1"/>
    </source>
</evidence>
<dbReference type="AlphaFoldDB" id="A0AAP9GFG4"/>
<evidence type="ECO:0000313" key="4">
    <source>
        <dbReference type="Proteomes" id="UP000272136"/>
    </source>
</evidence>
<organism evidence="3 5">
    <name type="scientific">Vibrio owensii</name>
    <dbReference type="NCBI Taxonomy" id="696485"/>
    <lineage>
        <taxon>Bacteria</taxon>
        <taxon>Pseudomonadati</taxon>
        <taxon>Pseudomonadota</taxon>
        <taxon>Gammaproteobacteria</taxon>
        <taxon>Vibrionales</taxon>
        <taxon>Vibrionaceae</taxon>
        <taxon>Vibrio</taxon>
    </lineage>
</organism>
<dbReference type="RefSeq" id="WP_054823344.1">
    <property type="nucleotide sequence ID" value="NZ_CP033138.1"/>
</dbReference>